<dbReference type="GeneID" id="36395478"/>
<proteinExistence type="predicted"/>
<reference evidence="2" key="1">
    <citation type="submission" date="2014-09" db="EMBL/GenBank/DDBJ databases">
        <authorList>
            <person name="Sharma Rahul"/>
            <person name="Thines Marco"/>
        </authorList>
    </citation>
    <scope>NUCLEOTIDE SEQUENCE [LARGE SCALE GENOMIC DNA]</scope>
</reference>
<keyword evidence="2" id="KW-1185">Reference proteome</keyword>
<dbReference type="EMBL" id="CCYD01000109">
    <property type="protein sequence ID" value="CEG36104.1"/>
    <property type="molecule type" value="Genomic_DNA"/>
</dbReference>
<organism evidence="1 2">
    <name type="scientific">Plasmopara halstedii</name>
    <name type="common">Downy mildew of sunflower</name>
    <dbReference type="NCBI Taxonomy" id="4781"/>
    <lineage>
        <taxon>Eukaryota</taxon>
        <taxon>Sar</taxon>
        <taxon>Stramenopiles</taxon>
        <taxon>Oomycota</taxon>
        <taxon>Peronosporomycetes</taxon>
        <taxon>Peronosporales</taxon>
        <taxon>Peronosporaceae</taxon>
        <taxon>Plasmopara</taxon>
    </lineage>
</organism>
<dbReference type="RefSeq" id="XP_024572473.1">
    <property type="nucleotide sequence ID" value="XM_024716113.1"/>
</dbReference>
<sequence length="100" mass="11726">MMDLHSVAEGDSRKVTMDFDERVQCNHDIESWFQRKASHDSAKEKHTSFRENARNVLRILLIAQGGNIWFDDYKSLSVDVRLSLLICRFVYDEKYCIVAI</sequence>
<name>A0A0P1A699_PLAHL</name>
<protein>
    <submittedName>
        <fullName evidence="1">Uncharacterized protein</fullName>
    </submittedName>
</protein>
<evidence type="ECO:0000313" key="2">
    <source>
        <dbReference type="Proteomes" id="UP000054928"/>
    </source>
</evidence>
<dbReference type="STRING" id="4781.A0A0P1A699"/>
<dbReference type="OrthoDB" id="58077at2759"/>
<dbReference type="AlphaFoldDB" id="A0A0P1A699"/>
<evidence type="ECO:0000313" key="1">
    <source>
        <dbReference type="EMBL" id="CEG36104.1"/>
    </source>
</evidence>
<dbReference type="Proteomes" id="UP000054928">
    <property type="component" value="Unassembled WGS sequence"/>
</dbReference>
<accession>A0A0P1A699</accession>